<dbReference type="InterPro" id="IPR001434">
    <property type="entry name" value="OmcB-like_DUF11"/>
</dbReference>
<dbReference type="AlphaFoldDB" id="A0A2H0RA63"/>
<feature type="compositionally biased region" description="Polar residues" evidence="1">
    <location>
        <begin position="664"/>
        <end position="683"/>
    </location>
</feature>
<feature type="domain" description="DUF11" evidence="3">
    <location>
        <begin position="196"/>
        <end position="317"/>
    </location>
</feature>
<gene>
    <name evidence="4" type="ORF">COV24_02675</name>
</gene>
<evidence type="ECO:0000256" key="1">
    <source>
        <dbReference type="SAM" id="MobiDB-lite"/>
    </source>
</evidence>
<keyword evidence="2" id="KW-0472">Membrane</keyword>
<organism evidence="4 5">
    <name type="scientific">candidate division WWE3 bacterium CG10_big_fil_rev_8_21_14_0_10_32_10</name>
    <dbReference type="NCBI Taxonomy" id="1975090"/>
    <lineage>
        <taxon>Bacteria</taxon>
        <taxon>Katanobacteria</taxon>
    </lineage>
</organism>
<dbReference type="Pfam" id="PF01345">
    <property type="entry name" value="DUF11"/>
    <property type="match status" value="1"/>
</dbReference>
<keyword evidence="2" id="KW-1133">Transmembrane helix</keyword>
<evidence type="ECO:0000256" key="2">
    <source>
        <dbReference type="SAM" id="Phobius"/>
    </source>
</evidence>
<proteinExistence type="predicted"/>
<evidence type="ECO:0000313" key="5">
    <source>
        <dbReference type="Proteomes" id="UP000230214"/>
    </source>
</evidence>
<dbReference type="Proteomes" id="UP000230214">
    <property type="component" value="Unassembled WGS sequence"/>
</dbReference>
<name>A0A2H0RA63_UNCKA</name>
<feature type="transmembrane region" description="Helical" evidence="2">
    <location>
        <begin position="370"/>
        <end position="387"/>
    </location>
</feature>
<feature type="region of interest" description="Disordered" evidence="1">
    <location>
        <begin position="664"/>
        <end position="684"/>
    </location>
</feature>
<protein>
    <recommendedName>
        <fullName evidence="3">DUF11 domain-containing protein</fullName>
    </recommendedName>
</protein>
<comment type="caution">
    <text evidence="4">The sequence shown here is derived from an EMBL/GenBank/DDBJ whole genome shotgun (WGS) entry which is preliminary data.</text>
</comment>
<sequence length="729" mass="80811">MIYVFYKKLNYFLLLLFVLSFTFFLNSPIIKAADITVTCDETSCVTSPSINEALFKETEFPNYDLKPGDTVDRKITIENKRNEVCYLYLSSANVTNQTPSNFDEKLFTVIKNNISDVFGVSNGSEASSTKTLFDLFNNGTPLYLGEVNSGVLFFTWIVTFDTGAGNEFQEAKLVFDFDLSFECGEEPVQTTLFLSKSNDATTDKHTGDTVTYQLNVFSKDSVNNVFVTDLPPEGFEYTGGTWTATSNFRGDLKGFGITPEPTYHSPGVWSLGNMQKGETVILTYKALIENTVDPGLYKDLAWAKGDLNESNVLANNNSGYFVGTNVNVIKEPVSPESKAEVKEEIVKKTSEGEVLGASSEILPQTGANPIFIYIAFFLIASGLLAILLSKKIKLFIPLFLILFLCVNQSYAKAASTLSARIEEPKYNQNSDFTLSFVVLDIQNRNVQVDCYKKASGDINFINYGSGYILKPGGNSGLCYVNSSVLNSSGIYDFKIIANAGIDNVESPVVSINYNFSRPDKPKNFKKEKSNSCKYKVSFKTADDGKTDYVEIYRSFSKSFIVDSSSRIQSISLSPNTSYEYVNNLSGSECNNTPYYAVRAFDIFGNASDVVSEKDVIIKYSEKQTTTEGSTKNIQEQALVSESSQVNIEPTSNFNENIEPTIQENDSSVDLDTKNNNADSTSGNILGEETKPNFIKNLLKDKSTMPLIVLFLFGLVAYAYKRLKHKSDSN</sequence>
<feature type="transmembrane region" description="Helical" evidence="2">
    <location>
        <begin position="394"/>
        <end position="411"/>
    </location>
</feature>
<dbReference type="EMBL" id="PCXU01000024">
    <property type="protein sequence ID" value="PIR43421.1"/>
    <property type="molecule type" value="Genomic_DNA"/>
</dbReference>
<feature type="transmembrane region" description="Helical" evidence="2">
    <location>
        <begin position="702"/>
        <end position="719"/>
    </location>
</feature>
<accession>A0A2H0RA63</accession>
<evidence type="ECO:0000259" key="3">
    <source>
        <dbReference type="Pfam" id="PF01345"/>
    </source>
</evidence>
<reference evidence="4 5" key="1">
    <citation type="submission" date="2017-09" db="EMBL/GenBank/DDBJ databases">
        <title>Depth-based differentiation of microbial function through sediment-hosted aquifers and enrichment of novel symbionts in the deep terrestrial subsurface.</title>
        <authorList>
            <person name="Probst A.J."/>
            <person name="Ladd B."/>
            <person name="Jarett J.K."/>
            <person name="Geller-Mcgrath D.E."/>
            <person name="Sieber C.M."/>
            <person name="Emerson J.B."/>
            <person name="Anantharaman K."/>
            <person name="Thomas B.C."/>
            <person name="Malmstrom R."/>
            <person name="Stieglmeier M."/>
            <person name="Klingl A."/>
            <person name="Woyke T."/>
            <person name="Ryan C.M."/>
            <person name="Banfield J.F."/>
        </authorList>
    </citation>
    <scope>NUCLEOTIDE SEQUENCE [LARGE SCALE GENOMIC DNA]</scope>
    <source>
        <strain evidence="4">CG10_big_fil_rev_8_21_14_0_10_32_10</strain>
    </source>
</reference>
<evidence type="ECO:0000313" key="4">
    <source>
        <dbReference type="EMBL" id="PIR43421.1"/>
    </source>
</evidence>
<keyword evidence="2" id="KW-0812">Transmembrane</keyword>